<evidence type="ECO:0000313" key="2">
    <source>
        <dbReference type="EMBL" id="EGG13032.1"/>
    </source>
</evidence>
<accession>F4R4B1</accession>
<organism evidence="3">
    <name type="scientific">Melampsora larici-populina (strain 98AG31 / pathotype 3-4-7)</name>
    <name type="common">Poplar leaf rust fungus</name>
    <dbReference type="NCBI Taxonomy" id="747676"/>
    <lineage>
        <taxon>Eukaryota</taxon>
        <taxon>Fungi</taxon>
        <taxon>Dikarya</taxon>
        <taxon>Basidiomycota</taxon>
        <taxon>Pucciniomycotina</taxon>
        <taxon>Pucciniomycetes</taxon>
        <taxon>Pucciniales</taxon>
        <taxon>Melampsoraceae</taxon>
        <taxon>Melampsora</taxon>
    </lineage>
</organism>
<keyword evidence="3" id="KW-1185">Reference proteome</keyword>
<evidence type="ECO:0000313" key="3">
    <source>
        <dbReference type="Proteomes" id="UP000001072"/>
    </source>
</evidence>
<dbReference type="EMBL" id="GL883090">
    <property type="protein sequence ID" value="EGG13032.1"/>
    <property type="molecule type" value="Genomic_DNA"/>
</dbReference>
<dbReference type="AlphaFoldDB" id="F4R4B1"/>
<dbReference type="Proteomes" id="UP000001072">
    <property type="component" value="Unassembled WGS sequence"/>
</dbReference>
<dbReference type="VEuPathDB" id="FungiDB:MELLADRAFT_101308"/>
<dbReference type="KEGG" id="mlr:MELLADRAFT_101308"/>
<protein>
    <submittedName>
        <fullName evidence="2">Uncharacterized protein</fullName>
    </submittedName>
</protein>
<dbReference type="HOGENOM" id="CLU_2278071_0_0_1"/>
<feature type="compositionally biased region" description="Polar residues" evidence="1">
    <location>
        <begin position="81"/>
        <end position="91"/>
    </location>
</feature>
<dbReference type="GeneID" id="18921333"/>
<dbReference type="RefSeq" id="XP_007403970.1">
    <property type="nucleotide sequence ID" value="XM_007403908.1"/>
</dbReference>
<evidence type="ECO:0000256" key="1">
    <source>
        <dbReference type="SAM" id="MobiDB-lite"/>
    </source>
</evidence>
<dbReference type="InParanoid" id="F4R4B1"/>
<reference evidence="3" key="1">
    <citation type="journal article" date="2011" name="Proc. Natl. Acad. Sci. U.S.A.">
        <title>Obligate biotrophy features unraveled by the genomic analysis of rust fungi.</title>
        <authorList>
            <person name="Duplessis S."/>
            <person name="Cuomo C.A."/>
            <person name="Lin Y.-C."/>
            <person name="Aerts A."/>
            <person name="Tisserant E."/>
            <person name="Veneault-Fourrey C."/>
            <person name="Joly D.L."/>
            <person name="Hacquard S."/>
            <person name="Amselem J."/>
            <person name="Cantarel B.L."/>
            <person name="Chiu R."/>
            <person name="Coutinho P.M."/>
            <person name="Feau N."/>
            <person name="Field M."/>
            <person name="Frey P."/>
            <person name="Gelhaye E."/>
            <person name="Goldberg J."/>
            <person name="Grabherr M.G."/>
            <person name="Kodira C.D."/>
            <person name="Kohler A."/>
            <person name="Kuees U."/>
            <person name="Lindquist E.A."/>
            <person name="Lucas S.M."/>
            <person name="Mago R."/>
            <person name="Mauceli E."/>
            <person name="Morin E."/>
            <person name="Murat C."/>
            <person name="Pangilinan J.L."/>
            <person name="Park R."/>
            <person name="Pearson M."/>
            <person name="Quesneville H."/>
            <person name="Rouhier N."/>
            <person name="Sakthikumar S."/>
            <person name="Salamov A.A."/>
            <person name="Schmutz J."/>
            <person name="Selles B."/>
            <person name="Shapiro H."/>
            <person name="Tanguay P."/>
            <person name="Tuskan G.A."/>
            <person name="Henrissat B."/>
            <person name="Van de Peer Y."/>
            <person name="Rouze P."/>
            <person name="Ellis J.G."/>
            <person name="Dodds P.N."/>
            <person name="Schein J.E."/>
            <person name="Zhong S."/>
            <person name="Hamelin R.C."/>
            <person name="Grigoriev I.V."/>
            <person name="Szabo L.J."/>
            <person name="Martin F."/>
        </authorList>
    </citation>
    <scope>NUCLEOTIDE SEQUENCE [LARGE SCALE GENOMIC DNA]</scope>
    <source>
        <strain evidence="3">98AG31 / pathotype 3-4-7</strain>
    </source>
</reference>
<feature type="region of interest" description="Disordered" evidence="1">
    <location>
        <begin position="1"/>
        <end position="102"/>
    </location>
</feature>
<gene>
    <name evidence="2" type="ORF">MELLADRAFT_101308</name>
</gene>
<proteinExistence type="predicted"/>
<sequence>MSSSSNLPSGPEGLPPRAPTPGQDSIKSRTRKGKKNEMMNLGEGEKENQESQNIEEENDTSKQDEIMQPPSGVTNDVRVDGNQQENLSAAENGNGCITGLGQ</sequence>
<name>F4R4B1_MELLP</name>